<evidence type="ECO:0000313" key="3">
    <source>
        <dbReference type="Proteomes" id="UP000245390"/>
    </source>
</evidence>
<sequence>MSSPQTASPDGKFQNRIERLAEKHAPAAAARAQVQVIPHWSENFMYPLSLIGAALVGMLAVVLSRYVRFQLLGGSLAGDDADIAMLMDGALAAGCSFMLFTVLRYGGAVHKAAQAFGIAAMILVMHNFVHWMPRAFDLTFSPKWTSEVIAMTEPNSLLFRGVSFALAPENVAEEDAEPAKPVVRRFGKL</sequence>
<organism evidence="2 3">
    <name type="scientific">Silicimonas algicola</name>
    <dbReference type="NCBI Taxonomy" id="1826607"/>
    <lineage>
        <taxon>Bacteria</taxon>
        <taxon>Pseudomonadati</taxon>
        <taxon>Pseudomonadota</taxon>
        <taxon>Alphaproteobacteria</taxon>
        <taxon>Rhodobacterales</taxon>
        <taxon>Paracoccaceae</taxon>
    </lineage>
</organism>
<keyword evidence="1" id="KW-1133">Transmembrane helix</keyword>
<protein>
    <submittedName>
        <fullName evidence="2">Uncharacterized protein</fullName>
    </submittedName>
</protein>
<dbReference type="AlphaFoldDB" id="A0A316G631"/>
<dbReference type="KEGG" id="salo:EF888_18025"/>
<dbReference type="EMBL" id="QGGV01000005">
    <property type="protein sequence ID" value="PWK56052.1"/>
    <property type="molecule type" value="Genomic_DNA"/>
</dbReference>
<reference evidence="2 3" key="1">
    <citation type="submission" date="2018-05" db="EMBL/GenBank/DDBJ databases">
        <title>Genomic Encyclopedia of Type Strains, Phase IV (KMG-IV): sequencing the most valuable type-strain genomes for metagenomic binning, comparative biology and taxonomic classification.</title>
        <authorList>
            <person name="Goeker M."/>
        </authorList>
    </citation>
    <scope>NUCLEOTIDE SEQUENCE [LARGE SCALE GENOMIC DNA]</scope>
    <source>
        <strain evidence="2 3">DSM 103371</strain>
    </source>
</reference>
<feature type="transmembrane region" description="Helical" evidence="1">
    <location>
        <begin position="112"/>
        <end position="129"/>
    </location>
</feature>
<dbReference type="Proteomes" id="UP000245390">
    <property type="component" value="Unassembled WGS sequence"/>
</dbReference>
<dbReference type="OrthoDB" id="7650792at2"/>
<evidence type="ECO:0000256" key="1">
    <source>
        <dbReference type="SAM" id="Phobius"/>
    </source>
</evidence>
<comment type="caution">
    <text evidence="2">The sequence shown here is derived from an EMBL/GenBank/DDBJ whole genome shotgun (WGS) entry which is preliminary data.</text>
</comment>
<gene>
    <name evidence="2" type="ORF">C8D95_105117</name>
</gene>
<keyword evidence="3" id="KW-1185">Reference proteome</keyword>
<evidence type="ECO:0000313" key="2">
    <source>
        <dbReference type="EMBL" id="PWK56052.1"/>
    </source>
</evidence>
<dbReference type="RefSeq" id="WP_109759487.1">
    <property type="nucleotide sequence ID" value="NZ_CP034588.1"/>
</dbReference>
<keyword evidence="1" id="KW-0472">Membrane</keyword>
<name>A0A316G631_9RHOB</name>
<accession>A0A316G631</accession>
<proteinExistence type="predicted"/>
<feature type="transmembrane region" description="Helical" evidence="1">
    <location>
        <begin position="83"/>
        <end position="106"/>
    </location>
</feature>
<feature type="transmembrane region" description="Helical" evidence="1">
    <location>
        <begin position="44"/>
        <end position="63"/>
    </location>
</feature>
<keyword evidence="1" id="KW-0812">Transmembrane</keyword>